<protein>
    <recommendedName>
        <fullName evidence="2">Alpha/beta hydrolase fold-3 domain-containing protein</fullName>
    </recommendedName>
</protein>
<dbReference type="InterPro" id="IPR050300">
    <property type="entry name" value="GDXG_lipolytic_enzyme"/>
</dbReference>
<evidence type="ECO:0000259" key="2">
    <source>
        <dbReference type="Pfam" id="PF07859"/>
    </source>
</evidence>
<dbReference type="SUPFAM" id="SSF53474">
    <property type="entry name" value="alpha/beta-Hydrolases"/>
    <property type="match status" value="1"/>
</dbReference>
<dbReference type="InterPro" id="IPR029058">
    <property type="entry name" value="AB_hydrolase_fold"/>
</dbReference>
<gene>
    <name evidence="3" type="ORF">AOE01nite_30740</name>
</gene>
<keyword evidence="4" id="KW-1185">Reference proteome</keyword>
<feature type="domain" description="Alpha/beta hydrolase fold-3" evidence="2">
    <location>
        <begin position="83"/>
        <end position="291"/>
    </location>
</feature>
<evidence type="ECO:0000313" key="4">
    <source>
        <dbReference type="Proteomes" id="UP000321746"/>
    </source>
</evidence>
<dbReference type="Proteomes" id="UP000321746">
    <property type="component" value="Unassembled WGS sequence"/>
</dbReference>
<dbReference type="AlphaFoldDB" id="A0A511XPG3"/>
<dbReference type="OrthoDB" id="9806180at2"/>
<organism evidence="3 4">
    <name type="scientific">Acetobacter oeni</name>
    <dbReference type="NCBI Taxonomy" id="304077"/>
    <lineage>
        <taxon>Bacteria</taxon>
        <taxon>Pseudomonadati</taxon>
        <taxon>Pseudomonadota</taxon>
        <taxon>Alphaproteobacteria</taxon>
        <taxon>Acetobacterales</taxon>
        <taxon>Acetobacteraceae</taxon>
        <taxon>Acetobacter</taxon>
    </lineage>
</organism>
<sequence length="323" mass="35350">MSHNPVAPEFRETLKVLPSFDGLSDQTLAATRKAFIAAIRSVPVVEHPDVTVEERSVPGPAGAPDVPVVIYRPRRGHRNAPALVYIHSGGIVSGTPEVDDARCRELVSELGLVIFSVDYRLAPEAPYPAAIEDCYAVLKWAHEQSAYLEIDRARLAIGGDSAGGGLTACLALLARDRAEVKVLFQLLIYPMLDDRTGTTVMPSPELGRYIWTRSANHYAWNAYLGKAPGSEGISEYASAFRATDLKGLPPAYIGVGSLDLFLDEDLEYARRLMAAGVPTEVCVIPGAYHVFDVFIPDAPLSRQFRESYFAALKREIDRHGKEK</sequence>
<name>A0A511XPG3_9PROT</name>
<reference evidence="3 4" key="1">
    <citation type="submission" date="2019-07" db="EMBL/GenBank/DDBJ databases">
        <title>Whole genome shotgun sequence of Acetobacter oeni NBRC 105207.</title>
        <authorList>
            <person name="Hosoyama A."/>
            <person name="Uohara A."/>
            <person name="Ohji S."/>
            <person name="Ichikawa N."/>
        </authorList>
    </citation>
    <scope>NUCLEOTIDE SEQUENCE [LARGE SCALE GENOMIC DNA]</scope>
    <source>
        <strain evidence="3 4">NBRC 105207</strain>
    </source>
</reference>
<dbReference type="Pfam" id="PF07859">
    <property type="entry name" value="Abhydrolase_3"/>
    <property type="match status" value="1"/>
</dbReference>
<dbReference type="Gene3D" id="3.40.50.1820">
    <property type="entry name" value="alpha/beta hydrolase"/>
    <property type="match status" value="1"/>
</dbReference>
<evidence type="ECO:0000313" key="3">
    <source>
        <dbReference type="EMBL" id="GEN64850.1"/>
    </source>
</evidence>
<proteinExistence type="predicted"/>
<dbReference type="PANTHER" id="PTHR48081:SF8">
    <property type="entry name" value="ALPHA_BETA HYDROLASE FOLD-3 DOMAIN-CONTAINING PROTEIN-RELATED"/>
    <property type="match status" value="1"/>
</dbReference>
<comment type="caution">
    <text evidence="3">The sequence shown here is derived from an EMBL/GenBank/DDBJ whole genome shotgun (WGS) entry which is preliminary data.</text>
</comment>
<dbReference type="EMBL" id="BJYG01000057">
    <property type="protein sequence ID" value="GEN64850.1"/>
    <property type="molecule type" value="Genomic_DNA"/>
</dbReference>
<accession>A0A511XPG3</accession>
<dbReference type="PANTHER" id="PTHR48081">
    <property type="entry name" value="AB HYDROLASE SUPERFAMILY PROTEIN C4A8.06C"/>
    <property type="match status" value="1"/>
</dbReference>
<keyword evidence="1" id="KW-0378">Hydrolase</keyword>
<evidence type="ECO:0000256" key="1">
    <source>
        <dbReference type="ARBA" id="ARBA00022801"/>
    </source>
</evidence>
<dbReference type="InterPro" id="IPR013094">
    <property type="entry name" value="AB_hydrolase_3"/>
</dbReference>
<dbReference type="RefSeq" id="WP_146892082.1">
    <property type="nucleotide sequence ID" value="NZ_BJYG01000057.1"/>
</dbReference>
<dbReference type="GO" id="GO:0016787">
    <property type="term" value="F:hydrolase activity"/>
    <property type="evidence" value="ECO:0007669"/>
    <property type="project" value="UniProtKB-KW"/>
</dbReference>